<reference evidence="2" key="1">
    <citation type="journal article" date="2015" name="Int. J. Syst. Evol. Microbiol.">
        <title>Rhizobium oryzicola sp. nov., potential plant-growth-promoting endophytic bacteria isolated from rice roots.</title>
        <authorList>
            <person name="Zhang X.X."/>
            <person name="Gao J.S."/>
            <person name="Cao Y.H."/>
            <person name="Sheirdil R.A."/>
            <person name="Wang X.C."/>
            <person name="Zhang L."/>
        </authorList>
    </citation>
    <scope>NUCLEOTIDE SEQUENCE</scope>
    <source>
        <strain evidence="2">05753</strain>
    </source>
</reference>
<evidence type="ECO:0000256" key="1">
    <source>
        <dbReference type="SAM" id="MobiDB-lite"/>
    </source>
</evidence>
<accession>A0ABT8SXM0</accession>
<protein>
    <submittedName>
        <fullName evidence="2">Uncharacterized protein</fullName>
    </submittedName>
</protein>
<organism evidence="2 3">
    <name type="scientific">Rhizobium oryzicola</name>
    <dbReference type="NCBI Taxonomy" id="1232668"/>
    <lineage>
        <taxon>Bacteria</taxon>
        <taxon>Pseudomonadati</taxon>
        <taxon>Pseudomonadota</taxon>
        <taxon>Alphaproteobacteria</taxon>
        <taxon>Hyphomicrobiales</taxon>
        <taxon>Rhizobiaceae</taxon>
        <taxon>Rhizobium/Agrobacterium group</taxon>
        <taxon>Rhizobium</taxon>
    </lineage>
</organism>
<dbReference type="EMBL" id="JAUKWQ010000004">
    <property type="protein sequence ID" value="MDO1583199.1"/>
    <property type="molecule type" value="Genomic_DNA"/>
</dbReference>
<feature type="compositionally biased region" description="Basic and acidic residues" evidence="1">
    <location>
        <begin position="18"/>
        <end position="31"/>
    </location>
</feature>
<evidence type="ECO:0000313" key="3">
    <source>
        <dbReference type="Proteomes" id="UP001169006"/>
    </source>
</evidence>
<dbReference type="RefSeq" id="WP_302077393.1">
    <property type="nucleotide sequence ID" value="NZ_JAUKWQ010000004.1"/>
</dbReference>
<feature type="region of interest" description="Disordered" evidence="1">
    <location>
        <begin position="18"/>
        <end position="53"/>
    </location>
</feature>
<sequence length="493" mass="52807">MTKLLQIGHPDIRVRVGYSDERPSKRNDHHATATSGRVGGAFEGRNISGGPAQPAHTSFSFGSFIKDNAIVQAAVSKLQNFAARHDKDGLASMLGLLKTGALENAQLQQSTLRDDLSAHDSEKSNILDVAIDVKGRGQVEVSALMEELRVSLGGDKKISQFEMNRYIRMGERICEAVKNSKDGKTDVGVTVNGKTISIPSNVDTTRAVGWYMFAKAMVDNAGAEREAVTAGGDGAMLVKDPGKKLYNFLSSAPSCYGRTSTHLKAHSQNAGKKMSFGEARAQTGIISAFSVKGGGAVQSGIEDYSSKMPGGGTLLFDTIKPDSSGDSLLFMKFEPVGTPSSFSHIGRHVDPADGFARNVAGLASVAGRNIKHGFHLVESIAAKHFKQEEAYRGEKFDKGPTKAVYREFKQALENADWIDAGSKSEIAKHVATYGAAGMLAQCEEINNAALVAAVPDNDRLVFLDVSERLTKLMASLGAELGIERRGNEVHVLY</sequence>
<name>A0ABT8SXM0_9HYPH</name>
<reference evidence="2" key="2">
    <citation type="submission" date="2023-07" db="EMBL/GenBank/DDBJ databases">
        <authorList>
            <person name="Sun H."/>
        </authorList>
    </citation>
    <scope>NUCLEOTIDE SEQUENCE</scope>
    <source>
        <strain evidence="2">05753</strain>
    </source>
</reference>
<evidence type="ECO:0000313" key="2">
    <source>
        <dbReference type="EMBL" id="MDO1583199.1"/>
    </source>
</evidence>
<keyword evidence="3" id="KW-1185">Reference proteome</keyword>
<gene>
    <name evidence="2" type="ORF">Q2T52_13995</name>
</gene>
<dbReference type="Proteomes" id="UP001169006">
    <property type="component" value="Unassembled WGS sequence"/>
</dbReference>
<comment type="caution">
    <text evidence="2">The sequence shown here is derived from an EMBL/GenBank/DDBJ whole genome shotgun (WGS) entry which is preliminary data.</text>
</comment>
<proteinExistence type="predicted"/>